<organism evidence="5 6">
    <name type="scientific">Prymnesium parvum</name>
    <name type="common">Toxic golden alga</name>
    <dbReference type="NCBI Taxonomy" id="97485"/>
    <lineage>
        <taxon>Eukaryota</taxon>
        <taxon>Haptista</taxon>
        <taxon>Haptophyta</taxon>
        <taxon>Prymnesiophyceae</taxon>
        <taxon>Prymnesiales</taxon>
        <taxon>Prymnesiaceae</taxon>
        <taxon>Prymnesium</taxon>
    </lineage>
</organism>
<sequence>MPRVAAELSETTENGLAPMSVFERLGSLPAPRRRTGAGGRSAKRSVPGEGYICKICNEPGHWIEQCPLRKEALAAAPRGLPADYVCKICSVPGHWIDDCPQKAVRAAAKAKSSEMDAELQENTTVMKEGDDTVVRLYDTELVRIGALDITLHTGGYFEEITMRCMNQALADYDFTVKAVGDEWYVSDGKFRLMRMVEGLKIEGGAVLPDMKSPGGKGDIGKGKGKGFGPMKGGGRGAIRYTPY</sequence>
<evidence type="ECO:0000259" key="4">
    <source>
        <dbReference type="SMART" id="SM00343"/>
    </source>
</evidence>
<protein>
    <recommendedName>
        <fullName evidence="4">CCHC-type domain-containing protein</fullName>
    </recommendedName>
</protein>
<dbReference type="InterPro" id="IPR025829">
    <property type="entry name" value="Zn_knuckle_CX2CX3GHX4C"/>
</dbReference>
<gene>
    <name evidence="5" type="ORF">AB1Y20_019747</name>
</gene>
<dbReference type="EMBL" id="JBGBPQ010000004">
    <property type="protein sequence ID" value="KAL1524867.1"/>
    <property type="molecule type" value="Genomic_DNA"/>
</dbReference>
<dbReference type="InterPro" id="IPR036875">
    <property type="entry name" value="Znf_CCHC_sf"/>
</dbReference>
<feature type="domain" description="CCHC-type" evidence="4">
    <location>
        <begin position="52"/>
        <end position="68"/>
    </location>
</feature>
<dbReference type="SUPFAM" id="SSF57756">
    <property type="entry name" value="Retrovirus zinc finger-like domains"/>
    <property type="match status" value="1"/>
</dbReference>
<proteinExistence type="predicted"/>
<dbReference type="GO" id="GO:0003676">
    <property type="term" value="F:nucleic acid binding"/>
    <property type="evidence" value="ECO:0007669"/>
    <property type="project" value="InterPro"/>
</dbReference>
<feature type="domain" description="CCHC-type" evidence="4">
    <location>
        <begin position="85"/>
        <end position="101"/>
    </location>
</feature>
<evidence type="ECO:0000256" key="1">
    <source>
        <dbReference type="ARBA" id="ARBA00022723"/>
    </source>
</evidence>
<evidence type="ECO:0000256" key="2">
    <source>
        <dbReference type="ARBA" id="ARBA00022771"/>
    </source>
</evidence>
<dbReference type="Gene3D" id="4.10.60.10">
    <property type="entry name" value="Zinc finger, CCHC-type"/>
    <property type="match status" value="2"/>
</dbReference>
<keyword evidence="6" id="KW-1185">Reference proteome</keyword>
<evidence type="ECO:0000313" key="6">
    <source>
        <dbReference type="Proteomes" id="UP001515480"/>
    </source>
</evidence>
<evidence type="ECO:0000256" key="3">
    <source>
        <dbReference type="ARBA" id="ARBA00022833"/>
    </source>
</evidence>
<accession>A0AB34JVH9</accession>
<evidence type="ECO:0000313" key="5">
    <source>
        <dbReference type="EMBL" id="KAL1524867.1"/>
    </source>
</evidence>
<comment type="caution">
    <text evidence="5">The sequence shown here is derived from an EMBL/GenBank/DDBJ whole genome shotgun (WGS) entry which is preliminary data.</text>
</comment>
<keyword evidence="2" id="KW-0863">Zinc-finger</keyword>
<dbReference type="GO" id="GO:0008270">
    <property type="term" value="F:zinc ion binding"/>
    <property type="evidence" value="ECO:0007669"/>
    <property type="project" value="UniProtKB-KW"/>
</dbReference>
<name>A0AB34JVH9_PRYPA</name>
<reference evidence="5 6" key="1">
    <citation type="journal article" date="2024" name="Science">
        <title>Giant polyketide synthase enzymes in the biosynthesis of giant marine polyether toxins.</title>
        <authorList>
            <person name="Fallon T.R."/>
            <person name="Shende V.V."/>
            <person name="Wierzbicki I.H."/>
            <person name="Pendleton A.L."/>
            <person name="Watervoot N.F."/>
            <person name="Auber R.P."/>
            <person name="Gonzalez D.J."/>
            <person name="Wisecaver J.H."/>
            <person name="Moore B.S."/>
        </authorList>
    </citation>
    <scope>NUCLEOTIDE SEQUENCE [LARGE SCALE GENOMIC DNA]</scope>
    <source>
        <strain evidence="5 6">12B1</strain>
    </source>
</reference>
<dbReference type="Pfam" id="PF13696">
    <property type="entry name" value="zf-CCHC_2"/>
    <property type="match status" value="2"/>
</dbReference>
<dbReference type="Proteomes" id="UP001515480">
    <property type="component" value="Unassembled WGS sequence"/>
</dbReference>
<dbReference type="InterPro" id="IPR001878">
    <property type="entry name" value="Znf_CCHC"/>
</dbReference>
<dbReference type="SMART" id="SM00343">
    <property type="entry name" value="ZnF_C2HC"/>
    <property type="match status" value="2"/>
</dbReference>
<dbReference type="AlphaFoldDB" id="A0AB34JVH9"/>
<keyword evidence="1" id="KW-0479">Metal-binding</keyword>
<keyword evidence="3" id="KW-0862">Zinc</keyword>